<name>A0A0B6Z501_9EUPU</name>
<accession>A0A0B6Z501</accession>
<gene>
    <name evidence="2" type="primary">ORF48863</name>
</gene>
<dbReference type="EMBL" id="HACG01016748">
    <property type="protein sequence ID" value="CEK63613.1"/>
    <property type="molecule type" value="Transcribed_RNA"/>
</dbReference>
<feature type="non-terminal residue" evidence="2">
    <location>
        <position position="70"/>
    </location>
</feature>
<protein>
    <submittedName>
        <fullName evidence="2">Uncharacterized protein</fullName>
    </submittedName>
</protein>
<evidence type="ECO:0000256" key="1">
    <source>
        <dbReference type="SAM" id="MobiDB-lite"/>
    </source>
</evidence>
<reference evidence="2" key="1">
    <citation type="submission" date="2014-12" db="EMBL/GenBank/DDBJ databases">
        <title>Insight into the proteome of Arion vulgaris.</title>
        <authorList>
            <person name="Aradska J."/>
            <person name="Bulat T."/>
            <person name="Smidak R."/>
            <person name="Sarate P."/>
            <person name="Gangsoo J."/>
            <person name="Sialana F."/>
            <person name="Bilban M."/>
            <person name="Lubec G."/>
        </authorList>
    </citation>
    <scope>NUCLEOTIDE SEQUENCE</scope>
    <source>
        <tissue evidence="2">Skin</tissue>
    </source>
</reference>
<evidence type="ECO:0000313" key="2">
    <source>
        <dbReference type="EMBL" id="CEK63613.1"/>
    </source>
</evidence>
<dbReference type="AlphaFoldDB" id="A0A0B6Z501"/>
<sequence>FKVSNNGLSSSYVSDTGAQTNLLESNVENEYVDDPGQQEHQNHFQNQHKNTLLEQHLPPMHSIDLSSNPS</sequence>
<feature type="non-terminal residue" evidence="2">
    <location>
        <position position="1"/>
    </location>
</feature>
<feature type="compositionally biased region" description="Polar residues" evidence="1">
    <location>
        <begin position="1"/>
        <end position="28"/>
    </location>
</feature>
<feature type="region of interest" description="Disordered" evidence="1">
    <location>
        <begin position="1"/>
        <end position="70"/>
    </location>
</feature>
<organism evidence="2">
    <name type="scientific">Arion vulgaris</name>
    <dbReference type="NCBI Taxonomy" id="1028688"/>
    <lineage>
        <taxon>Eukaryota</taxon>
        <taxon>Metazoa</taxon>
        <taxon>Spiralia</taxon>
        <taxon>Lophotrochozoa</taxon>
        <taxon>Mollusca</taxon>
        <taxon>Gastropoda</taxon>
        <taxon>Heterobranchia</taxon>
        <taxon>Euthyneura</taxon>
        <taxon>Panpulmonata</taxon>
        <taxon>Eupulmonata</taxon>
        <taxon>Stylommatophora</taxon>
        <taxon>Helicina</taxon>
        <taxon>Arionoidea</taxon>
        <taxon>Arionidae</taxon>
        <taxon>Arion</taxon>
    </lineage>
</organism>
<proteinExistence type="predicted"/>